<dbReference type="AlphaFoldDB" id="A0A9P8Y7M4"/>
<dbReference type="Pfam" id="PF11578">
    <property type="entry name" value="DUF3237"/>
    <property type="match status" value="1"/>
</dbReference>
<dbReference type="InterPro" id="IPR020915">
    <property type="entry name" value="UPF0311"/>
</dbReference>
<dbReference type="PANTHER" id="PTHR37315:SF1">
    <property type="entry name" value="UPF0311 PROTEIN BLR7842"/>
    <property type="match status" value="1"/>
</dbReference>
<dbReference type="RefSeq" id="XP_046012166.1">
    <property type="nucleotide sequence ID" value="XM_046162626.1"/>
</dbReference>
<evidence type="ECO:0000313" key="3">
    <source>
        <dbReference type="Proteomes" id="UP000756346"/>
    </source>
</evidence>
<evidence type="ECO:0000313" key="2">
    <source>
        <dbReference type="EMBL" id="KAH7029878.1"/>
    </source>
</evidence>
<feature type="region of interest" description="Disordered" evidence="1">
    <location>
        <begin position="1"/>
        <end position="24"/>
    </location>
</feature>
<dbReference type="OrthoDB" id="2544694at2759"/>
<dbReference type="PANTHER" id="PTHR37315">
    <property type="entry name" value="UPF0311 PROTEIN BLR7842"/>
    <property type="match status" value="1"/>
</dbReference>
<keyword evidence="3" id="KW-1185">Reference proteome</keyword>
<dbReference type="EMBL" id="JAGTJQ010000006">
    <property type="protein sequence ID" value="KAH7029878.1"/>
    <property type="molecule type" value="Genomic_DNA"/>
</dbReference>
<comment type="caution">
    <text evidence="2">The sequence shown here is derived from an EMBL/GenBank/DDBJ whole genome shotgun (WGS) entry which is preliminary data.</text>
</comment>
<dbReference type="Proteomes" id="UP000756346">
    <property type="component" value="Unassembled WGS sequence"/>
</dbReference>
<protein>
    <submittedName>
        <fullName evidence="2">Uncharacterized protein</fullName>
    </submittedName>
</protein>
<accession>A0A9P8Y7M4</accession>
<organism evidence="2 3">
    <name type="scientific">Microdochium trichocladiopsis</name>
    <dbReference type="NCBI Taxonomy" id="1682393"/>
    <lineage>
        <taxon>Eukaryota</taxon>
        <taxon>Fungi</taxon>
        <taxon>Dikarya</taxon>
        <taxon>Ascomycota</taxon>
        <taxon>Pezizomycotina</taxon>
        <taxon>Sordariomycetes</taxon>
        <taxon>Xylariomycetidae</taxon>
        <taxon>Xylariales</taxon>
        <taxon>Microdochiaceae</taxon>
        <taxon>Microdochium</taxon>
    </lineage>
</organism>
<sequence>MASDNMAGSKDPQHEPSPGELDSQGIHAMRMPHLKHVYRIVCHMSGNNTTIPNVQDTDITRLILPIAGGTVSGPQIKGSIVPNSGADWAQLVGGEQKRFVCLDARYPLRTGDGFDILVSAKGIYEEGPHSQARQAGPVPTVTQDDVEYFTHLTFEAAGHGPYSWMNRIVAIGVMTMFKSRPIIDCYRLTNFPSVNIDKS</sequence>
<reference evidence="2" key="1">
    <citation type="journal article" date="2021" name="Nat. Commun.">
        <title>Genetic determinants of endophytism in the Arabidopsis root mycobiome.</title>
        <authorList>
            <person name="Mesny F."/>
            <person name="Miyauchi S."/>
            <person name="Thiergart T."/>
            <person name="Pickel B."/>
            <person name="Atanasova L."/>
            <person name="Karlsson M."/>
            <person name="Huettel B."/>
            <person name="Barry K.W."/>
            <person name="Haridas S."/>
            <person name="Chen C."/>
            <person name="Bauer D."/>
            <person name="Andreopoulos W."/>
            <person name="Pangilinan J."/>
            <person name="LaButti K."/>
            <person name="Riley R."/>
            <person name="Lipzen A."/>
            <person name="Clum A."/>
            <person name="Drula E."/>
            <person name="Henrissat B."/>
            <person name="Kohler A."/>
            <person name="Grigoriev I.V."/>
            <person name="Martin F.M."/>
            <person name="Hacquard S."/>
        </authorList>
    </citation>
    <scope>NUCLEOTIDE SEQUENCE</scope>
    <source>
        <strain evidence="2">MPI-CAGE-CH-0230</strain>
    </source>
</reference>
<gene>
    <name evidence="2" type="ORF">B0I36DRAFT_432474</name>
</gene>
<name>A0A9P8Y7M4_9PEZI</name>
<proteinExistence type="predicted"/>
<dbReference type="Gene3D" id="2.40.160.20">
    <property type="match status" value="1"/>
</dbReference>
<evidence type="ECO:0000256" key="1">
    <source>
        <dbReference type="SAM" id="MobiDB-lite"/>
    </source>
</evidence>
<dbReference type="GeneID" id="70192172"/>